<evidence type="ECO:0000313" key="3">
    <source>
        <dbReference type="EMBL" id="XBH14699.1"/>
    </source>
</evidence>
<accession>A0AAU7D0G6</accession>
<dbReference type="PROSITE" id="PS50914">
    <property type="entry name" value="BON"/>
    <property type="match status" value="1"/>
</dbReference>
<dbReference type="Gene3D" id="3.30.1340.30">
    <property type="match status" value="1"/>
</dbReference>
<sequence length="79" mass="8835">MKTGDRRIQDDVTQQIAWQPEVHSKDISVKVRDGNVTLTGFFHGYLEKMAAERATQGVYSIVSLANDIEVKPVGHAHRS</sequence>
<name>A0AAU7DAE9_9BACT</name>
<dbReference type="Pfam" id="PF04972">
    <property type="entry name" value="BON"/>
    <property type="match status" value="1"/>
</dbReference>
<dbReference type="KEGG" id="epl:P4G45_05950"/>
<protein>
    <submittedName>
        <fullName evidence="3">BON domain-containing protein</fullName>
    </submittedName>
</protein>
<dbReference type="EMBL" id="CP121194">
    <property type="protein sequence ID" value="XBH11269.1"/>
    <property type="molecule type" value="Genomic_DNA"/>
</dbReference>
<proteinExistence type="predicted"/>
<dbReference type="EMBL" id="CP121195">
    <property type="protein sequence ID" value="XBH14699.1"/>
    <property type="molecule type" value="Genomic_DNA"/>
</dbReference>
<organism evidence="3">
    <name type="scientific">Edaphobacter paludis</name>
    <dbReference type="NCBI Taxonomy" id="3035702"/>
    <lineage>
        <taxon>Bacteria</taxon>
        <taxon>Pseudomonadati</taxon>
        <taxon>Acidobacteriota</taxon>
        <taxon>Terriglobia</taxon>
        <taxon>Terriglobales</taxon>
        <taxon>Acidobacteriaceae</taxon>
        <taxon>Edaphobacter</taxon>
    </lineage>
</organism>
<dbReference type="InterPro" id="IPR007055">
    <property type="entry name" value="BON_dom"/>
</dbReference>
<gene>
    <name evidence="2" type="ORF">P4G45_05950</name>
    <name evidence="3" type="ORF">P8936_05925</name>
</gene>
<dbReference type="AlphaFoldDB" id="A0AAU7DAE9"/>
<evidence type="ECO:0000259" key="1">
    <source>
        <dbReference type="PROSITE" id="PS50914"/>
    </source>
</evidence>
<feature type="domain" description="BON" evidence="1">
    <location>
        <begin position="4"/>
        <end position="72"/>
    </location>
</feature>
<accession>A0AAU7DAE9</accession>
<evidence type="ECO:0000313" key="2">
    <source>
        <dbReference type="EMBL" id="XBH11269.1"/>
    </source>
</evidence>
<dbReference type="RefSeq" id="WP_348268757.1">
    <property type="nucleotide sequence ID" value="NZ_CP121194.1"/>
</dbReference>
<reference evidence="3" key="1">
    <citation type="submission" date="2023-03" db="EMBL/GenBank/DDBJ databases">
        <title>Edaphobacter sp.</title>
        <authorList>
            <person name="Huber K.J."/>
            <person name="Papendorf J."/>
            <person name="Pilke C."/>
            <person name="Bunk B."/>
            <person name="Sproeer C."/>
            <person name="Pester M."/>
        </authorList>
    </citation>
    <scope>NUCLEOTIDE SEQUENCE</scope>
    <source>
        <strain evidence="2">DSM 109919</strain>
        <strain evidence="3">DSM 109920</strain>
    </source>
</reference>